<evidence type="ECO:0000256" key="1">
    <source>
        <dbReference type="ARBA" id="ARBA00004651"/>
    </source>
</evidence>
<reference evidence="8 9" key="1">
    <citation type="submission" date="2020-08" db="EMBL/GenBank/DDBJ databases">
        <title>Genomic Encyclopedia of Type Strains, Phase III (KMG-III): the genomes of soil and plant-associated and newly described type strains.</title>
        <authorList>
            <person name="Whitman W."/>
        </authorList>
    </citation>
    <scope>NUCLEOTIDE SEQUENCE [LARGE SCALE GENOMIC DNA]</scope>
    <source>
        <strain evidence="8 9">CECT 8693</strain>
    </source>
</reference>
<protein>
    <submittedName>
        <fullName evidence="8">ABC-type multidrug transport system permease subunit</fullName>
    </submittedName>
</protein>
<dbReference type="Pfam" id="PF01061">
    <property type="entry name" value="ABC2_membrane"/>
    <property type="match status" value="1"/>
</dbReference>
<dbReference type="PANTHER" id="PTHR30294">
    <property type="entry name" value="MEMBRANE COMPONENT OF ABC TRANSPORTER YHHJ-RELATED"/>
    <property type="match status" value="1"/>
</dbReference>
<feature type="transmembrane region" description="Helical" evidence="6">
    <location>
        <begin position="20"/>
        <end position="45"/>
    </location>
</feature>
<dbReference type="PANTHER" id="PTHR30294:SF45">
    <property type="entry name" value="LINEARMYCIN RESISTANCE PERMEASE PROTEIN LNRN"/>
    <property type="match status" value="1"/>
</dbReference>
<keyword evidence="9" id="KW-1185">Reference proteome</keyword>
<organism evidence="8 9">
    <name type="scientific">Fontibacillus solani</name>
    <dbReference type="NCBI Taxonomy" id="1572857"/>
    <lineage>
        <taxon>Bacteria</taxon>
        <taxon>Bacillati</taxon>
        <taxon>Bacillota</taxon>
        <taxon>Bacilli</taxon>
        <taxon>Bacillales</taxon>
        <taxon>Paenibacillaceae</taxon>
        <taxon>Fontibacillus</taxon>
    </lineage>
</organism>
<dbReference type="InterPro" id="IPR013525">
    <property type="entry name" value="ABC2_TM"/>
</dbReference>
<dbReference type="EMBL" id="JACJIP010000001">
    <property type="protein sequence ID" value="MBA9083598.1"/>
    <property type="molecule type" value="Genomic_DNA"/>
</dbReference>
<keyword evidence="4 6" id="KW-1133">Transmembrane helix</keyword>
<feature type="transmembrane region" description="Helical" evidence="6">
    <location>
        <begin position="57"/>
        <end position="82"/>
    </location>
</feature>
<comment type="subcellular location">
    <subcellularLocation>
        <location evidence="1">Cell membrane</location>
        <topology evidence="1">Multi-pass membrane protein</topology>
    </subcellularLocation>
</comment>
<keyword evidence="5 6" id="KW-0472">Membrane</keyword>
<evidence type="ECO:0000313" key="9">
    <source>
        <dbReference type="Proteomes" id="UP000567067"/>
    </source>
</evidence>
<evidence type="ECO:0000256" key="3">
    <source>
        <dbReference type="ARBA" id="ARBA00022692"/>
    </source>
</evidence>
<evidence type="ECO:0000256" key="5">
    <source>
        <dbReference type="ARBA" id="ARBA00023136"/>
    </source>
</evidence>
<dbReference type="InterPro" id="IPR051449">
    <property type="entry name" value="ABC-2_transporter_component"/>
</dbReference>
<dbReference type="GO" id="GO:0005886">
    <property type="term" value="C:plasma membrane"/>
    <property type="evidence" value="ECO:0007669"/>
    <property type="project" value="UniProtKB-SubCell"/>
</dbReference>
<feature type="transmembrane region" description="Helical" evidence="6">
    <location>
        <begin position="144"/>
        <end position="166"/>
    </location>
</feature>
<evidence type="ECO:0000256" key="6">
    <source>
        <dbReference type="SAM" id="Phobius"/>
    </source>
</evidence>
<gene>
    <name evidence="8" type="ORF">FHR92_000041</name>
</gene>
<dbReference type="AlphaFoldDB" id="A0A7W3XPM0"/>
<name>A0A7W3XPM0_9BACL</name>
<comment type="caution">
    <text evidence="8">The sequence shown here is derived from an EMBL/GenBank/DDBJ whole genome shotgun (WGS) entry which is preliminary data.</text>
</comment>
<evidence type="ECO:0000256" key="2">
    <source>
        <dbReference type="ARBA" id="ARBA00022475"/>
    </source>
</evidence>
<dbReference type="Proteomes" id="UP000567067">
    <property type="component" value="Unassembled WGS sequence"/>
</dbReference>
<feature type="domain" description="ABC-2 type transporter transmembrane" evidence="7">
    <location>
        <begin position="3"/>
        <end position="132"/>
    </location>
</feature>
<keyword evidence="3 6" id="KW-0812">Transmembrane</keyword>
<accession>A0A7W3XPM0</accession>
<sequence length="174" mass="18929">MDDRRRRTMTRMFSAPVRAWEIAAGNFLGSFFVGILQIAVILVLSNYVLGYDYGVPILLHFIVLGTFMLVAMGISSAVAGLIRNSQQASIINSLIITPTCMIGGCFWPISFMPEFMQKAANFVPQKWTIEAVEILSSGNGLSEITVPLLILGLMALILLAFGSAVLRPSDANVN</sequence>
<evidence type="ECO:0000259" key="7">
    <source>
        <dbReference type="Pfam" id="PF01061"/>
    </source>
</evidence>
<dbReference type="GO" id="GO:0140359">
    <property type="term" value="F:ABC-type transporter activity"/>
    <property type="evidence" value="ECO:0007669"/>
    <property type="project" value="InterPro"/>
</dbReference>
<evidence type="ECO:0000313" key="8">
    <source>
        <dbReference type="EMBL" id="MBA9083598.1"/>
    </source>
</evidence>
<keyword evidence="2" id="KW-1003">Cell membrane</keyword>
<evidence type="ECO:0000256" key="4">
    <source>
        <dbReference type="ARBA" id="ARBA00022989"/>
    </source>
</evidence>
<feature type="transmembrane region" description="Helical" evidence="6">
    <location>
        <begin position="89"/>
        <end position="109"/>
    </location>
</feature>
<proteinExistence type="predicted"/>